<keyword evidence="3" id="KW-0813">Transport</keyword>
<evidence type="ECO:0000313" key="20">
    <source>
        <dbReference type="Proteomes" id="UP000009046"/>
    </source>
</evidence>
<feature type="transmembrane region" description="Helical" evidence="17">
    <location>
        <begin position="361"/>
        <end position="384"/>
    </location>
</feature>
<reference evidence="18" key="2">
    <citation type="submission" date="2007-04" db="EMBL/GenBank/DDBJ databases">
        <title>The genome of the human body louse.</title>
        <authorList>
            <consortium name="The Human Body Louse Genome Consortium"/>
            <person name="Kirkness E."/>
            <person name="Walenz B."/>
            <person name="Hass B."/>
            <person name="Bruggner R."/>
            <person name="Strausberg R."/>
        </authorList>
    </citation>
    <scope>NUCLEOTIDE SEQUENCE</scope>
    <source>
        <strain evidence="18">USDA</strain>
    </source>
</reference>
<dbReference type="EMBL" id="AAZO01004002">
    <property type="status" value="NOT_ANNOTATED_CDS"/>
    <property type="molecule type" value="Genomic_DNA"/>
</dbReference>
<name>E0VNR6_PEDHC</name>
<dbReference type="OrthoDB" id="6581954at2759"/>
<dbReference type="VEuPathDB" id="VectorBase:PHUM343760"/>
<evidence type="ECO:0000313" key="19">
    <source>
        <dbReference type="EnsemblMetazoa" id="PHUM343760-PA"/>
    </source>
</evidence>
<feature type="transmembrane region" description="Helical" evidence="17">
    <location>
        <begin position="565"/>
        <end position="588"/>
    </location>
</feature>
<evidence type="ECO:0000256" key="15">
    <source>
        <dbReference type="PIRSR" id="PIRSR600175-1"/>
    </source>
</evidence>
<feature type="transmembrane region" description="Helical" evidence="17">
    <location>
        <begin position="535"/>
        <end position="553"/>
    </location>
</feature>
<evidence type="ECO:0000256" key="10">
    <source>
        <dbReference type="ARBA" id="ARBA00023136"/>
    </source>
</evidence>
<dbReference type="GO" id="GO:0005886">
    <property type="term" value="C:plasma membrane"/>
    <property type="evidence" value="ECO:0007669"/>
    <property type="project" value="TreeGrafter"/>
</dbReference>
<dbReference type="GO" id="GO:0046872">
    <property type="term" value="F:metal ion binding"/>
    <property type="evidence" value="ECO:0007669"/>
    <property type="project" value="UniProtKB-KW"/>
</dbReference>
<dbReference type="GeneID" id="8231846"/>
<feature type="binding site" evidence="15">
    <location>
        <position position="75"/>
    </location>
    <ligand>
        <name>Na(+)</name>
        <dbReference type="ChEBI" id="CHEBI:29101"/>
        <label>1</label>
    </ligand>
</feature>
<comment type="subcellular location">
    <subcellularLocation>
        <location evidence="1">Membrane</location>
        <topology evidence="1">Multi-pass membrane protein</topology>
    </subcellularLocation>
</comment>
<feature type="transmembrane region" description="Helical" evidence="17">
    <location>
        <begin position="64"/>
        <end position="81"/>
    </location>
</feature>
<evidence type="ECO:0000256" key="16">
    <source>
        <dbReference type="PIRSR" id="PIRSR600175-2"/>
    </source>
</evidence>
<feature type="binding site" evidence="15">
    <location>
        <position position="334"/>
    </location>
    <ligand>
        <name>Na(+)</name>
        <dbReference type="ChEBI" id="CHEBI:29101"/>
        <label>1</label>
    </ligand>
</feature>
<gene>
    <name evidence="19" type="primary">8231846</name>
    <name evidence="18" type="ORF">Phum_PHUM343760</name>
</gene>
<dbReference type="PANTHER" id="PTHR11616:SF321">
    <property type="entry name" value="SODIUM-DEPENDENT NUTRIENT AMINO ACID TRANSPORTER 1-RELATED"/>
    <property type="match status" value="1"/>
</dbReference>
<dbReference type="Pfam" id="PF00209">
    <property type="entry name" value="SNF"/>
    <property type="match status" value="1"/>
</dbReference>
<dbReference type="RefSeq" id="XP_002427760.1">
    <property type="nucleotide sequence ID" value="XM_002427715.1"/>
</dbReference>
<feature type="binding site" evidence="15">
    <location>
        <position position="431"/>
    </location>
    <ligand>
        <name>Na(+)</name>
        <dbReference type="ChEBI" id="CHEBI:29101"/>
        <label>1</label>
    </ligand>
</feature>
<evidence type="ECO:0000256" key="12">
    <source>
        <dbReference type="ARBA" id="ARBA00023201"/>
    </source>
</evidence>
<evidence type="ECO:0000256" key="9">
    <source>
        <dbReference type="ARBA" id="ARBA00023065"/>
    </source>
</evidence>
<evidence type="ECO:0000256" key="17">
    <source>
        <dbReference type="SAM" id="Phobius"/>
    </source>
</evidence>
<keyword evidence="10 17" id="KW-0472">Membrane</keyword>
<feature type="transmembrane region" description="Helical" evidence="17">
    <location>
        <begin position="417"/>
        <end position="440"/>
    </location>
</feature>
<evidence type="ECO:0000256" key="13">
    <source>
        <dbReference type="ARBA" id="ARBA00037785"/>
    </source>
</evidence>
<keyword evidence="9" id="KW-0406">Ion transport</keyword>
<evidence type="ECO:0000313" key="18">
    <source>
        <dbReference type="EMBL" id="EEB15022.1"/>
    </source>
</evidence>
<dbReference type="GO" id="GO:0005283">
    <property type="term" value="F:amino acid:sodium symporter activity"/>
    <property type="evidence" value="ECO:0007669"/>
    <property type="project" value="TreeGrafter"/>
</dbReference>
<feature type="transmembrane region" description="Helical" evidence="17">
    <location>
        <begin position="491"/>
        <end position="514"/>
    </location>
</feature>
<dbReference type="InterPro" id="IPR000175">
    <property type="entry name" value="Na/ntran_symport"/>
</dbReference>
<evidence type="ECO:0000256" key="1">
    <source>
        <dbReference type="ARBA" id="ARBA00004141"/>
    </source>
</evidence>
<keyword evidence="16" id="KW-1015">Disulfide bond</keyword>
<dbReference type="InParanoid" id="E0VNR6"/>
<dbReference type="CTD" id="8231846"/>
<evidence type="ECO:0000256" key="3">
    <source>
        <dbReference type="ARBA" id="ARBA00022448"/>
    </source>
</evidence>
<dbReference type="KEGG" id="phu:Phum_PHUM343760"/>
<dbReference type="Proteomes" id="UP000009046">
    <property type="component" value="Unassembled WGS sequence"/>
</dbReference>
<dbReference type="SUPFAM" id="SSF161070">
    <property type="entry name" value="SNF-like"/>
    <property type="match status" value="1"/>
</dbReference>
<dbReference type="InterPro" id="IPR037272">
    <property type="entry name" value="SNS_sf"/>
</dbReference>
<keyword evidence="11" id="KW-0325">Glycoprotein</keyword>
<accession>E0VNR6</accession>
<evidence type="ECO:0000256" key="2">
    <source>
        <dbReference type="ARBA" id="ARBA00006459"/>
    </source>
</evidence>
<keyword evidence="12" id="KW-0739">Sodium transport</keyword>
<dbReference type="PRINTS" id="PR00176">
    <property type="entry name" value="NANEUSMPORT"/>
</dbReference>
<evidence type="ECO:0000256" key="11">
    <source>
        <dbReference type="ARBA" id="ARBA00023180"/>
    </source>
</evidence>
<evidence type="ECO:0000256" key="14">
    <source>
        <dbReference type="ARBA" id="ARBA00040215"/>
    </source>
</evidence>
<keyword evidence="15" id="KW-0479">Metal-binding</keyword>
<reference evidence="18" key="1">
    <citation type="submission" date="2007-04" db="EMBL/GenBank/DDBJ databases">
        <title>Annotation of Pediculus humanus corporis strain USDA.</title>
        <authorList>
            <person name="Kirkness E."/>
            <person name="Hannick L."/>
            <person name="Hass B."/>
            <person name="Bruggner R."/>
            <person name="Lawson D."/>
            <person name="Bidwell S."/>
            <person name="Joardar V."/>
            <person name="Caler E."/>
            <person name="Walenz B."/>
            <person name="Inman J."/>
            <person name="Schobel S."/>
            <person name="Galinsky K."/>
            <person name="Amedeo P."/>
            <person name="Strausberg R."/>
        </authorList>
    </citation>
    <scope>NUCLEOTIDE SEQUENCE</scope>
    <source>
        <strain evidence="18">USDA</strain>
    </source>
</reference>
<evidence type="ECO:0000256" key="4">
    <source>
        <dbReference type="ARBA" id="ARBA00022692"/>
    </source>
</evidence>
<dbReference type="GO" id="GO:0015179">
    <property type="term" value="F:L-amino acid transmembrane transporter activity"/>
    <property type="evidence" value="ECO:0007669"/>
    <property type="project" value="TreeGrafter"/>
</dbReference>
<keyword evidence="5" id="KW-0769">Symport</keyword>
<feature type="transmembrane region" description="Helical" evidence="17">
    <location>
        <begin position="460"/>
        <end position="485"/>
    </location>
</feature>
<comment type="function">
    <text evidence="13">Unusual broad substrate spectrum amino acid:sodium cotransporter that promotes absorption of the D isomers of essential amino acids. Neutral amino acids are the preferred substrates, especially methionine and phenylalanine.</text>
</comment>
<evidence type="ECO:0000256" key="7">
    <source>
        <dbReference type="ARBA" id="ARBA00022989"/>
    </source>
</evidence>
<keyword evidence="7 17" id="KW-1133">Transmembrane helix</keyword>
<feature type="transmembrane region" description="Helical" evidence="17">
    <location>
        <begin position="142"/>
        <end position="161"/>
    </location>
</feature>
<evidence type="ECO:0000256" key="5">
    <source>
        <dbReference type="ARBA" id="ARBA00022847"/>
    </source>
</evidence>
<evidence type="ECO:0000256" key="8">
    <source>
        <dbReference type="ARBA" id="ARBA00023053"/>
    </source>
</evidence>
<dbReference type="EnsemblMetazoa" id="PHUM343760-RA">
    <property type="protein sequence ID" value="PHUM343760-PA"/>
    <property type="gene ID" value="PHUM343760"/>
</dbReference>
<dbReference type="GO" id="GO:0089718">
    <property type="term" value="P:amino acid import across plasma membrane"/>
    <property type="evidence" value="ECO:0007669"/>
    <property type="project" value="TreeGrafter"/>
</dbReference>
<protein>
    <recommendedName>
        <fullName evidence="14">Sodium-dependent nutrient amino acid transporter 1</fullName>
    </recommendedName>
</protein>
<keyword evidence="20" id="KW-1185">Reference proteome</keyword>
<dbReference type="eggNOG" id="KOG3660">
    <property type="taxonomic scope" value="Eukaryota"/>
</dbReference>
<keyword evidence="8 15" id="KW-0915">Sodium</keyword>
<dbReference type="HOGENOM" id="CLU_006855_9_5_1"/>
<feature type="transmembrane region" description="Helical" evidence="17">
    <location>
        <begin position="117"/>
        <end position="135"/>
    </location>
</feature>
<feature type="transmembrane region" description="Helical" evidence="17">
    <location>
        <begin position="275"/>
        <end position="299"/>
    </location>
</feature>
<dbReference type="AlphaFoldDB" id="E0VNR6"/>
<feature type="transmembrane region" description="Helical" evidence="17">
    <location>
        <begin position="331"/>
        <end position="349"/>
    </location>
</feature>
<feature type="transmembrane region" description="Helical" evidence="17">
    <location>
        <begin position="249"/>
        <end position="268"/>
    </location>
</feature>
<dbReference type="PANTHER" id="PTHR11616">
    <property type="entry name" value="SODIUM/CHLORIDE DEPENDENT TRANSPORTER"/>
    <property type="match status" value="1"/>
</dbReference>
<keyword evidence="6" id="KW-0029">Amino-acid transport</keyword>
<comment type="similarity">
    <text evidence="2">Belongs to the sodium:neurotransmitter symporter (SNF) (TC 2.A.22) family.</text>
</comment>
<reference evidence="19" key="3">
    <citation type="submission" date="2020-05" db="UniProtKB">
        <authorList>
            <consortium name="EnsemblMetazoa"/>
        </authorList>
    </citation>
    <scope>IDENTIFICATION</scope>
    <source>
        <strain evidence="19">USDA</strain>
    </source>
</reference>
<organism>
    <name type="scientific">Pediculus humanus subsp. corporis</name>
    <name type="common">Body louse</name>
    <dbReference type="NCBI Taxonomy" id="121224"/>
    <lineage>
        <taxon>Eukaryota</taxon>
        <taxon>Metazoa</taxon>
        <taxon>Ecdysozoa</taxon>
        <taxon>Arthropoda</taxon>
        <taxon>Hexapoda</taxon>
        <taxon>Insecta</taxon>
        <taxon>Pterygota</taxon>
        <taxon>Neoptera</taxon>
        <taxon>Paraneoptera</taxon>
        <taxon>Psocodea</taxon>
        <taxon>Troctomorpha</taxon>
        <taxon>Phthiraptera</taxon>
        <taxon>Anoplura</taxon>
        <taxon>Pediculidae</taxon>
        <taxon>Pediculus</taxon>
    </lineage>
</organism>
<proteinExistence type="inferred from homology"/>
<feature type="disulfide bond" evidence="16">
    <location>
        <begin position="162"/>
        <end position="175"/>
    </location>
</feature>
<sequence>MAEPQGKQNFGMKMLNFCLCASNDPDAPRKNCGRKCIDCLKPTSDFEEENENHAPERESWGNRLTFFVTTLGMSVGLGQVWRFPTLAYKNGGGAFMLIYVSNGQYTSKNPLNVYDKVPLFIGIGWSMIMYSYLFCTYYSHMVSFSFLYLSMCFTFTLPWSVCPVQDDNIKDSYECMPYTRNRDPNMDGIVCGSHDMMYNRTLMCLNETYAEEQKAECCASVPENENQVCQAYFDTVQLYDPMYGYLGSMNWKLLGTSFISWLAAYLILYKGLKSLGLLMYIMVPLPYVVLLIMFGVMILQDGAVFGLEQFFVPKMKNFYDVNVWRIATEQAFYSIGVAMGPLITFGSYAKYQHPTHIDGTLLCLCIFLTSLLCSSVVFSVLGFLSVKTGRPFEKVVDAGPGLVFIVYPESLRLLPGAAFFSFLFYLMLINLGLSTITGIIETVPSAIYDIWPKFRKYKYLVNLVVLSSCFIIGIPITCRGGLAVYNAFDVYAAGLTLLPICAIEMLIICLFYGLGRFCEDIAFMIGYYPGRYYRYQWIMGPGILLAVFIYGLVVMEFPDQQLWSILLGWLLFALVVLMIIIGMFYEIFKYKKQKNLKDILKPPPNHGPKKQSDREARETFTTARKIF</sequence>
<evidence type="ECO:0000256" key="6">
    <source>
        <dbReference type="ARBA" id="ARBA00022970"/>
    </source>
</evidence>
<keyword evidence="4 17" id="KW-0812">Transmembrane</keyword>
<dbReference type="PROSITE" id="PS50267">
    <property type="entry name" value="NA_NEUROTRAN_SYMP_3"/>
    <property type="match status" value="1"/>
</dbReference>
<feature type="binding site" evidence="15">
    <location>
        <position position="72"/>
    </location>
    <ligand>
        <name>Na(+)</name>
        <dbReference type="ChEBI" id="CHEBI:29101"/>
        <label>1</label>
    </ligand>
</feature>
<dbReference type="EMBL" id="DS235346">
    <property type="protein sequence ID" value="EEB15022.1"/>
    <property type="molecule type" value="Genomic_DNA"/>
</dbReference>